<reference evidence="3 4" key="1">
    <citation type="submission" date="2017-04" db="EMBL/GenBank/DDBJ databases">
        <authorList>
            <person name="Afonso C.L."/>
            <person name="Miller P.J."/>
            <person name="Scott M.A."/>
            <person name="Spackman E."/>
            <person name="Goraichik I."/>
            <person name="Dimitrov K.M."/>
            <person name="Suarez D.L."/>
            <person name="Swayne D.E."/>
        </authorList>
    </citation>
    <scope>NUCLEOTIDE SEQUENCE [LARGE SCALE GENOMIC DNA]</scope>
    <source>
        <strain evidence="3 4">DSM 22418</strain>
    </source>
</reference>
<proteinExistence type="inferred from homology"/>
<dbReference type="GO" id="GO:0000270">
    <property type="term" value="P:peptidoglycan metabolic process"/>
    <property type="evidence" value="ECO:0007669"/>
    <property type="project" value="TreeGrafter"/>
</dbReference>
<dbReference type="NCBIfam" id="TIGR00666">
    <property type="entry name" value="PBP4"/>
    <property type="match status" value="1"/>
</dbReference>
<sequence>MGLGLAFITTAYTTKAQDLKQDISQAYQRFINSGNIPNGIASLTVLDSKSGQVIFENNSTTGLPTASTLKVITSITALDILGPEYKYKTQLYYTGSIDSLGVLTGDVIIQGSGDPTLGSDRYPETKAETLLNKWLYHIRNAGITAIQGRIIGDDLSFNGMDMPGGWNWGDMGNYYGAGVSGLNWRENKAGLIFKPGAIGKPAPFELASSELYDLKIINEVTTGNNGTGDNVYAYSAPYSTVVYVRGTYGKDLNKTIEISVPDPAYDLAQQLYRTLERNMIVVDSICLPTTAKRLLNEGEQLQNTKTLLDTHQSPPLKEIVHWFNQKSINLYGEALLKTIGSISGNKTETEDAARLVAKYWEQKLRIPTSQMQLKDGSGLSPQNRVTTQAMSKIMNYAQNRAWFSDFKRSLPTYNNMTMKSGTIGGVLGYTGYQKHKSGQEFTFSLLVNNYTGGSSNMRQAMFTLLDILK</sequence>
<dbReference type="InterPro" id="IPR012338">
    <property type="entry name" value="Beta-lactam/transpept-like"/>
</dbReference>
<evidence type="ECO:0000256" key="2">
    <source>
        <dbReference type="ARBA" id="ARBA00022801"/>
    </source>
</evidence>
<keyword evidence="3" id="KW-0645">Protease</keyword>
<evidence type="ECO:0000313" key="4">
    <source>
        <dbReference type="Proteomes" id="UP000192980"/>
    </source>
</evidence>
<comment type="similarity">
    <text evidence="1">Belongs to the peptidase S13 family.</text>
</comment>
<dbReference type="STRING" id="561061.SAMN05660862_1451"/>
<keyword evidence="4" id="KW-1185">Reference proteome</keyword>
<dbReference type="Pfam" id="PF02113">
    <property type="entry name" value="Peptidase_S13"/>
    <property type="match status" value="1"/>
</dbReference>
<dbReference type="GO" id="GO:0006508">
    <property type="term" value="P:proteolysis"/>
    <property type="evidence" value="ECO:0007669"/>
    <property type="project" value="InterPro"/>
</dbReference>
<dbReference type="PANTHER" id="PTHR30023:SF0">
    <property type="entry name" value="PENICILLIN-SENSITIVE CARBOXYPEPTIDASE A"/>
    <property type="match status" value="1"/>
</dbReference>
<organism evidence="3 4">
    <name type="scientific">Sphingobacterium psychroaquaticum</name>
    <dbReference type="NCBI Taxonomy" id="561061"/>
    <lineage>
        <taxon>Bacteria</taxon>
        <taxon>Pseudomonadati</taxon>
        <taxon>Bacteroidota</taxon>
        <taxon>Sphingobacteriia</taxon>
        <taxon>Sphingobacteriales</taxon>
        <taxon>Sphingobacteriaceae</taxon>
        <taxon>Sphingobacterium</taxon>
    </lineage>
</organism>
<evidence type="ECO:0000313" key="3">
    <source>
        <dbReference type="EMBL" id="SMG22681.1"/>
    </source>
</evidence>
<dbReference type="SUPFAM" id="SSF56601">
    <property type="entry name" value="beta-lactamase/transpeptidase-like"/>
    <property type="match status" value="1"/>
</dbReference>
<accession>A0A1X7J5W1</accession>
<dbReference type="Proteomes" id="UP000192980">
    <property type="component" value="Unassembled WGS sequence"/>
</dbReference>
<dbReference type="GO" id="GO:0004185">
    <property type="term" value="F:serine-type carboxypeptidase activity"/>
    <property type="evidence" value="ECO:0007669"/>
    <property type="project" value="InterPro"/>
</dbReference>
<dbReference type="PRINTS" id="PR00922">
    <property type="entry name" value="DADACBPTASE3"/>
</dbReference>
<dbReference type="Gene3D" id="3.40.710.10">
    <property type="entry name" value="DD-peptidase/beta-lactamase superfamily"/>
    <property type="match status" value="1"/>
</dbReference>
<protein>
    <submittedName>
        <fullName evidence="3">D-alanyl-D-alanine carboxypeptidase / D-alanyl-D-alanine-endopeptidase (Penicillin-binding protein 4)</fullName>
    </submittedName>
</protein>
<keyword evidence="3" id="KW-0121">Carboxypeptidase</keyword>
<dbReference type="InterPro" id="IPR000667">
    <property type="entry name" value="Peptidase_S13"/>
</dbReference>
<keyword evidence="2" id="KW-0378">Hydrolase</keyword>
<name>A0A1X7J5W1_9SPHI</name>
<dbReference type="EMBL" id="FXAU01000002">
    <property type="protein sequence ID" value="SMG22681.1"/>
    <property type="molecule type" value="Genomic_DNA"/>
</dbReference>
<dbReference type="AlphaFoldDB" id="A0A1X7J5W1"/>
<dbReference type="OrthoDB" id="9802627at2"/>
<dbReference type="Gene3D" id="3.50.80.20">
    <property type="entry name" value="D-Ala-D-Ala carboxypeptidase C, peptidase S13"/>
    <property type="match status" value="1"/>
</dbReference>
<dbReference type="PANTHER" id="PTHR30023">
    <property type="entry name" value="D-ALANYL-D-ALANINE CARBOXYPEPTIDASE"/>
    <property type="match status" value="1"/>
</dbReference>
<evidence type="ECO:0000256" key="1">
    <source>
        <dbReference type="ARBA" id="ARBA00006096"/>
    </source>
</evidence>
<gene>
    <name evidence="3" type="ORF">SAMN05660862_1451</name>
</gene>